<dbReference type="InterPro" id="IPR036397">
    <property type="entry name" value="RNaseH_sf"/>
</dbReference>
<reference evidence="2" key="1">
    <citation type="submission" date="2020-12" db="EMBL/GenBank/DDBJ databases">
        <title>Metabolic potential, ecology and presence of endohyphal bacteria is reflected in genomic diversity of Mucoromycotina.</title>
        <authorList>
            <person name="Muszewska A."/>
            <person name="Okrasinska A."/>
            <person name="Steczkiewicz K."/>
            <person name="Drgas O."/>
            <person name="Orlowska M."/>
            <person name="Perlinska-Lenart U."/>
            <person name="Aleksandrzak-Piekarczyk T."/>
            <person name="Szatraj K."/>
            <person name="Zielenkiewicz U."/>
            <person name="Pilsyk S."/>
            <person name="Malc E."/>
            <person name="Mieczkowski P."/>
            <person name="Kruszewska J.S."/>
            <person name="Biernat P."/>
            <person name="Pawlowska J."/>
        </authorList>
    </citation>
    <scope>NUCLEOTIDE SEQUENCE</scope>
    <source>
        <strain evidence="2">WA0000017839</strain>
    </source>
</reference>
<organism evidence="2 3">
    <name type="scientific">Mucor saturninus</name>
    <dbReference type="NCBI Taxonomy" id="64648"/>
    <lineage>
        <taxon>Eukaryota</taxon>
        <taxon>Fungi</taxon>
        <taxon>Fungi incertae sedis</taxon>
        <taxon>Mucoromycota</taxon>
        <taxon>Mucoromycotina</taxon>
        <taxon>Mucoromycetes</taxon>
        <taxon>Mucorales</taxon>
        <taxon>Mucorineae</taxon>
        <taxon>Mucoraceae</taxon>
        <taxon>Mucor</taxon>
    </lineage>
</organism>
<evidence type="ECO:0000313" key="2">
    <source>
        <dbReference type="EMBL" id="KAG2200953.1"/>
    </source>
</evidence>
<dbReference type="InterPro" id="IPR038717">
    <property type="entry name" value="Tc1-like_DDE_dom"/>
</dbReference>
<gene>
    <name evidence="2" type="ORF">INT47_003188</name>
</gene>
<dbReference type="PANTHER" id="PTHR46564:SF1">
    <property type="entry name" value="TRANSPOSASE"/>
    <property type="match status" value="1"/>
</dbReference>
<evidence type="ECO:0000259" key="1">
    <source>
        <dbReference type="Pfam" id="PF13358"/>
    </source>
</evidence>
<protein>
    <recommendedName>
        <fullName evidence="1">Tc1-like transposase DDE domain-containing protein</fullName>
    </recommendedName>
</protein>
<dbReference type="GO" id="GO:0003676">
    <property type="term" value="F:nucleic acid binding"/>
    <property type="evidence" value="ECO:0007669"/>
    <property type="project" value="InterPro"/>
</dbReference>
<dbReference type="OrthoDB" id="2201966at2759"/>
<dbReference type="Gene3D" id="3.30.420.10">
    <property type="entry name" value="Ribonuclease H-like superfamily/Ribonuclease H"/>
    <property type="match status" value="1"/>
</dbReference>
<evidence type="ECO:0000313" key="3">
    <source>
        <dbReference type="Proteomes" id="UP000603453"/>
    </source>
</evidence>
<accession>A0A8H7R078</accession>
<dbReference type="PANTHER" id="PTHR46564">
    <property type="entry name" value="TRANSPOSASE"/>
    <property type="match status" value="1"/>
</dbReference>
<dbReference type="Proteomes" id="UP000603453">
    <property type="component" value="Unassembled WGS sequence"/>
</dbReference>
<feature type="domain" description="Tc1-like transposase DDE" evidence="1">
    <location>
        <begin position="4"/>
        <end position="73"/>
    </location>
</feature>
<dbReference type="AlphaFoldDB" id="A0A8H7R078"/>
<keyword evidence="3" id="KW-1185">Reference proteome</keyword>
<proteinExistence type="predicted"/>
<name>A0A8H7R078_9FUNG</name>
<comment type="caution">
    <text evidence="2">The sequence shown here is derived from an EMBL/GenBank/DDBJ whole genome shotgun (WGS) entry which is preliminary data.</text>
</comment>
<dbReference type="EMBL" id="JAEPRD010000077">
    <property type="protein sequence ID" value="KAG2200953.1"/>
    <property type="molecule type" value="Genomic_DNA"/>
</dbReference>
<dbReference type="Pfam" id="PF13358">
    <property type="entry name" value="DDE_3"/>
    <property type="match status" value="1"/>
</dbReference>
<sequence length="109" mass="12889">MDVLDRHSKHGFYIVIDNCRIYYIHCVVDAIQSRGYKPLYMPPYSPFLNPIEECWSKIKKHIKRNPLSTSDTLTPRIKTTCETITTEYSIGLMRHSETYWDKCLNKESN</sequence>